<keyword evidence="3 6" id="KW-0732">Signal</keyword>
<dbReference type="Pfam" id="PF13457">
    <property type="entry name" value="GW"/>
    <property type="match status" value="2"/>
</dbReference>
<keyword evidence="5" id="KW-0788">Thiol protease</keyword>
<evidence type="ECO:0000313" key="9">
    <source>
        <dbReference type="Proteomes" id="UP000297348"/>
    </source>
</evidence>
<dbReference type="InterPro" id="IPR038765">
    <property type="entry name" value="Papain-like_cys_pep_sf"/>
</dbReference>
<accession>A0A4Z0J7R2</accession>
<reference evidence="8 9" key="1">
    <citation type="submission" date="2018-10" db="EMBL/GenBank/DDBJ databases">
        <title>Lactobacillus sp. R7 and Lactobacillus sp. R19 isolated from fermented mustard green product of Taiwan.</title>
        <authorList>
            <person name="Lin S.-T."/>
        </authorList>
    </citation>
    <scope>NUCLEOTIDE SEQUENCE [LARGE SCALE GENOMIC DNA]</scope>
    <source>
        <strain evidence="8 9">BCRC 81129</strain>
    </source>
</reference>
<dbReference type="PANTHER" id="PTHR47053:SF1">
    <property type="entry name" value="MUREIN DD-ENDOPEPTIDASE MEPH-RELATED"/>
    <property type="match status" value="1"/>
</dbReference>
<dbReference type="Gene3D" id="3.90.1720.10">
    <property type="entry name" value="endopeptidase domain like (from Nostoc punctiforme)"/>
    <property type="match status" value="1"/>
</dbReference>
<dbReference type="AlphaFoldDB" id="A0A4Z0J7R2"/>
<dbReference type="GO" id="GO:0008234">
    <property type="term" value="F:cysteine-type peptidase activity"/>
    <property type="evidence" value="ECO:0007669"/>
    <property type="project" value="UniProtKB-KW"/>
</dbReference>
<keyword evidence="2" id="KW-0645">Protease</keyword>
<proteinExistence type="inferred from homology"/>
<dbReference type="InterPro" id="IPR051202">
    <property type="entry name" value="Peptidase_C40"/>
</dbReference>
<dbReference type="PANTHER" id="PTHR47053">
    <property type="entry name" value="MUREIN DD-ENDOPEPTIDASE MEPH-RELATED"/>
    <property type="match status" value="1"/>
</dbReference>
<evidence type="ECO:0000259" key="7">
    <source>
        <dbReference type="PROSITE" id="PS51935"/>
    </source>
</evidence>
<keyword evidence="9" id="KW-1185">Reference proteome</keyword>
<dbReference type="SUPFAM" id="SSF82057">
    <property type="entry name" value="Prokaryotic SH3-related domain"/>
    <property type="match status" value="1"/>
</dbReference>
<comment type="similarity">
    <text evidence="1">Belongs to the peptidase C40 family.</text>
</comment>
<feature type="signal peptide" evidence="6">
    <location>
        <begin position="1"/>
        <end position="30"/>
    </location>
</feature>
<dbReference type="EMBL" id="RKLX01000014">
    <property type="protein sequence ID" value="TGD18275.1"/>
    <property type="molecule type" value="Genomic_DNA"/>
</dbReference>
<gene>
    <name evidence="8" type="ORF">EGT51_08905</name>
</gene>
<evidence type="ECO:0000256" key="2">
    <source>
        <dbReference type="ARBA" id="ARBA00022670"/>
    </source>
</evidence>
<evidence type="ECO:0000256" key="5">
    <source>
        <dbReference type="ARBA" id="ARBA00022807"/>
    </source>
</evidence>
<dbReference type="Proteomes" id="UP000297348">
    <property type="component" value="Unassembled WGS sequence"/>
</dbReference>
<dbReference type="OrthoDB" id="2032428at2"/>
<protein>
    <submittedName>
        <fullName evidence="8">NlpC/P60 family protein</fullName>
    </submittedName>
</protein>
<organism evidence="8 9">
    <name type="scientific">Levilactobacillus suantsaiihabitans</name>
    <dbReference type="NCBI Taxonomy" id="2487722"/>
    <lineage>
        <taxon>Bacteria</taxon>
        <taxon>Bacillati</taxon>
        <taxon>Bacillota</taxon>
        <taxon>Bacilli</taxon>
        <taxon>Lactobacillales</taxon>
        <taxon>Lactobacillaceae</taxon>
        <taxon>Levilactobacillus</taxon>
    </lineage>
</organism>
<dbReference type="RefSeq" id="WP_135368344.1">
    <property type="nucleotide sequence ID" value="NZ_RKLX01000014.1"/>
</dbReference>
<evidence type="ECO:0000256" key="4">
    <source>
        <dbReference type="ARBA" id="ARBA00022801"/>
    </source>
</evidence>
<name>A0A4Z0J7R2_9LACO</name>
<dbReference type="PROSITE" id="PS51935">
    <property type="entry name" value="NLPC_P60"/>
    <property type="match status" value="1"/>
</dbReference>
<feature type="chain" id="PRO_5021306431" evidence="6">
    <location>
        <begin position="31"/>
        <end position="337"/>
    </location>
</feature>
<feature type="domain" description="NlpC/P60" evidence="7">
    <location>
        <begin position="199"/>
        <end position="335"/>
    </location>
</feature>
<keyword evidence="4" id="KW-0378">Hydrolase</keyword>
<dbReference type="Pfam" id="PF00877">
    <property type="entry name" value="NLPC_P60"/>
    <property type="match status" value="1"/>
</dbReference>
<dbReference type="GO" id="GO:0006508">
    <property type="term" value="P:proteolysis"/>
    <property type="evidence" value="ECO:0007669"/>
    <property type="project" value="UniProtKB-KW"/>
</dbReference>
<dbReference type="InterPro" id="IPR000064">
    <property type="entry name" value="NLP_P60_dom"/>
</dbReference>
<sequence>MHRLKYIVSGFLALGLLAAGFAGQPVTAQASNTADKTVYNKAISKTKTLYHTKYGFYKKLYRSGMKRAASAKNDYKRHFKVTRIAKNGHGVFYKTNRGWIRQDAFYKWVRYSNKMNYTMKVNRKHILLYNKPKGLKGAKVTGSTSTKHLVGQWVHVDKRVELNTTPSKSGYYRMKVGAKHYWIRAKYLTMDQKALKGNIKKIEKAIKTGSALVGKSKYLWGGGRTSSSIAARRFDCSSFIHWIYAKSGVRLGPTSTCTTYTLIHMGRKIKAKNMKRGDIFFFNDKSEGVNCHVAIYLGNQVFLHDSPSSDTGGVGISSLNDSHWKSRFNGNVRRLVG</sequence>
<evidence type="ECO:0000256" key="6">
    <source>
        <dbReference type="SAM" id="SignalP"/>
    </source>
</evidence>
<dbReference type="InterPro" id="IPR038200">
    <property type="entry name" value="GW_dom_sf"/>
</dbReference>
<evidence type="ECO:0000313" key="8">
    <source>
        <dbReference type="EMBL" id="TGD18275.1"/>
    </source>
</evidence>
<dbReference type="Gene3D" id="2.30.30.170">
    <property type="match status" value="1"/>
</dbReference>
<dbReference type="SUPFAM" id="SSF54001">
    <property type="entry name" value="Cysteine proteinases"/>
    <property type="match status" value="1"/>
</dbReference>
<dbReference type="InterPro" id="IPR025987">
    <property type="entry name" value="GW_dom"/>
</dbReference>
<evidence type="ECO:0000256" key="1">
    <source>
        <dbReference type="ARBA" id="ARBA00007074"/>
    </source>
</evidence>
<comment type="caution">
    <text evidence="8">The sequence shown here is derived from an EMBL/GenBank/DDBJ whole genome shotgun (WGS) entry which is preliminary data.</text>
</comment>
<evidence type="ECO:0000256" key="3">
    <source>
        <dbReference type="ARBA" id="ARBA00022729"/>
    </source>
</evidence>